<comment type="caution">
    <text evidence="6">The sequence shown here is derived from an EMBL/GenBank/DDBJ whole genome shotgun (WGS) entry which is preliminary data.</text>
</comment>
<accession>A0A363UL23</accession>
<dbReference type="Gene3D" id="1.20.1530.20">
    <property type="match status" value="1"/>
</dbReference>
<gene>
    <name evidence="6" type="ORF">DEH80_09950</name>
</gene>
<comment type="subcellular location">
    <subcellularLocation>
        <location evidence="1">Membrane</location>
        <topology evidence="1">Multi-pass membrane protein</topology>
    </subcellularLocation>
</comment>
<keyword evidence="3 5" id="KW-1133">Transmembrane helix</keyword>
<dbReference type="RefSeq" id="WP_109720336.1">
    <property type="nucleotide sequence ID" value="NZ_QEQK01000007.1"/>
</dbReference>
<dbReference type="OrthoDB" id="9806785at2"/>
<evidence type="ECO:0000256" key="2">
    <source>
        <dbReference type="ARBA" id="ARBA00022692"/>
    </source>
</evidence>
<evidence type="ECO:0000256" key="3">
    <source>
        <dbReference type="ARBA" id="ARBA00022989"/>
    </source>
</evidence>
<feature type="transmembrane region" description="Helical" evidence="5">
    <location>
        <begin position="267"/>
        <end position="287"/>
    </location>
</feature>
<reference evidence="6 7" key="1">
    <citation type="submission" date="2018-05" db="EMBL/GenBank/DDBJ databases">
        <title>Abyssibacter profundi OUC007T gen. nov., sp. nov, a marine bacterium isolated from seawater of the Mariana Trench.</title>
        <authorList>
            <person name="Zhou S."/>
        </authorList>
    </citation>
    <scope>NUCLEOTIDE SEQUENCE [LARGE SCALE GENOMIC DNA]</scope>
    <source>
        <strain evidence="6 7">OUC007</strain>
    </source>
</reference>
<protein>
    <submittedName>
        <fullName evidence="6">Bile acid:sodium symporter</fullName>
    </submittedName>
</protein>
<keyword evidence="4 5" id="KW-0472">Membrane</keyword>
<dbReference type="EMBL" id="QEQK01000007">
    <property type="protein sequence ID" value="PWN56120.1"/>
    <property type="molecule type" value="Genomic_DNA"/>
</dbReference>
<feature type="transmembrane region" description="Helical" evidence="5">
    <location>
        <begin position="173"/>
        <end position="190"/>
    </location>
</feature>
<dbReference type="InterPro" id="IPR038770">
    <property type="entry name" value="Na+/solute_symporter_sf"/>
</dbReference>
<feature type="transmembrane region" description="Helical" evidence="5">
    <location>
        <begin position="196"/>
        <end position="225"/>
    </location>
</feature>
<evidence type="ECO:0000256" key="1">
    <source>
        <dbReference type="ARBA" id="ARBA00004141"/>
    </source>
</evidence>
<dbReference type="Proteomes" id="UP000251800">
    <property type="component" value="Unassembled WGS sequence"/>
</dbReference>
<feature type="transmembrane region" description="Helical" evidence="5">
    <location>
        <begin position="232"/>
        <end position="255"/>
    </location>
</feature>
<sequence>MEESNVLVEVFLPVILLLIMFGMGMTLTPRDFANLRKYPRAVGAGLIGQLVLLPAVGFALAGLWGLTPALAVGLIVLTACPGGTTSNVVSFLARGDVPLSVALTAFNSCIVVFTIPLYAGLAMDVYSGEAVDVPLPVARMIVQVFMFTIVPIGLGMTLRALAPAFCKRIGPAYDRFAALGFLFILLAIVWESRENILAMAAVVGGVTAVLAVIMTAIGLLLGVLLSVGTRQVITLGIEVGIQNTLLGMVVAGTVLNGVRGLDGEIMYMPAAVYGLLMFLPALGIIFYGRRRFGTALEAAG</sequence>
<dbReference type="Pfam" id="PF01758">
    <property type="entry name" value="SBF"/>
    <property type="match status" value="1"/>
</dbReference>
<dbReference type="InterPro" id="IPR004710">
    <property type="entry name" value="Bilac:Na_transpt"/>
</dbReference>
<feature type="transmembrane region" description="Helical" evidence="5">
    <location>
        <begin position="41"/>
        <end position="64"/>
    </location>
</feature>
<feature type="transmembrane region" description="Helical" evidence="5">
    <location>
        <begin position="141"/>
        <end position="161"/>
    </location>
</feature>
<evidence type="ECO:0000256" key="5">
    <source>
        <dbReference type="SAM" id="Phobius"/>
    </source>
</evidence>
<evidence type="ECO:0000313" key="6">
    <source>
        <dbReference type="EMBL" id="PWN56120.1"/>
    </source>
</evidence>
<evidence type="ECO:0000313" key="7">
    <source>
        <dbReference type="Proteomes" id="UP000251800"/>
    </source>
</evidence>
<feature type="transmembrane region" description="Helical" evidence="5">
    <location>
        <begin position="6"/>
        <end position="29"/>
    </location>
</feature>
<dbReference type="InterPro" id="IPR002657">
    <property type="entry name" value="BilAc:Na_symport/Acr3"/>
</dbReference>
<dbReference type="PANTHER" id="PTHR10361:SF24">
    <property type="entry name" value="P3 PROTEIN"/>
    <property type="match status" value="1"/>
</dbReference>
<keyword evidence="7" id="KW-1185">Reference proteome</keyword>
<proteinExistence type="predicted"/>
<organism evidence="6 7">
    <name type="scientific">Abyssibacter profundi</name>
    <dbReference type="NCBI Taxonomy" id="2182787"/>
    <lineage>
        <taxon>Bacteria</taxon>
        <taxon>Pseudomonadati</taxon>
        <taxon>Pseudomonadota</taxon>
        <taxon>Gammaproteobacteria</taxon>
        <taxon>Chromatiales</taxon>
        <taxon>Oceanococcaceae</taxon>
        <taxon>Abyssibacter</taxon>
    </lineage>
</organism>
<feature type="transmembrane region" description="Helical" evidence="5">
    <location>
        <begin position="70"/>
        <end position="92"/>
    </location>
</feature>
<feature type="transmembrane region" description="Helical" evidence="5">
    <location>
        <begin position="99"/>
        <end position="121"/>
    </location>
</feature>
<dbReference type="PANTHER" id="PTHR10361">
    <property type="entry name" value="SODIUM-BILE ACID COTRANSPORTER"/>
    <property type="match status" value="1"/>
</dbReference>
<dbReference type="GO" id="GO:0016020">
    <property type="term" value="C:membrane"/>
    <property type="evidence" value="ECO:0007669"/>
    <property type="project" value="UniProtKB-SubCell"/>
</dbReference>
<name>A0A363UL23_9GAMM</name>
<keyword evidence="2 5" id="KW-0812">Transmembrane</keyword>
<dbReference type="AlphaFoldDB" id="A0A363UL23"/>
<evidence type="ECO:0000256" key="4">
    <source>
        <dbReference type="ARBA" id="ARBA00023136"/>
    </source>
</evidence>